<evidence type="ECO:0000256" key="5">
    <source>
        <dbReference type="SAM" id="MobiDB-lite"/>
    </source>
</evidence>
<accession>A0A5A7Q8K8</accession>
<comment type="catalytic activity">
    <reaction evidence="4">
        <text>a D-aminoacyl-tRNA + H2O = a tRNA + a D-alpha-amino acid + H(+)</text>
        <dbReference type="Rhea" id="RHEA:13953"/>
        <dbReference type="Rhea" id="RHEA-COMP:10123"/>
        <dbReference type="Rhea" id="RHEA-COMP:10124"/>
        <dbReference type="ChEBI" id="CHEBI:15377"/>
        <dbReference type="ChEBI" id="CHEBI:15378"/>
        <dbReference type="ChEBI" id="CHEBI:59871"/>
        <dbReference type="ChEBI" id="CHEBI:78442"/>
        <dbReference type="ChEBI" id="CHEBI:79333"/>
        <dbReference type="EC" id="3.1.1.96"/>
    </reaction>
</comment>
<evidence type="ECO:0000256" key="4">
    <source>
        <dbReference type="ARBA" id="ARBA00048018"/>
    </source>
</evidence>
<proteinExistence type="inferred from homology"/>
<evidence type="ECO:0000256" key="1">
    <source>
        <dbReference type="ARBA" id="ARBA00009673"/>
    </source>
</evidence>
<dbReference type="Proteomes" id="UP000325081">
    <property type="component" value="Unassembled WGS sequence"/>
</dbReference>
<protein>
    <recommendedName>
        <fullName evidence="2">D-aminoacyl-tRNA deacylase</fullName>
        <ecNumber evidence="2">3.1.1.96</ecNumber>
    </recommendedName>
</protein>
<feature type="region of interest" description="Disordered" evidence="5">
    <location>
        <begin position="18"/>
        <end position="42"/>
    </location>
</feature>
<dbReference type="AlphaFoldDB" id="A0A5A7Q8K8"/>
<reference evidence="7" key="1">
    <citation type="journal article" date="2019" name="Curr. Biol.">
        <title>Genome Sequence of Striga asiatica Provides Insight into the Evolution of Plant Parasitism.</title>
        <authorList>
            <person name="Yoshida S."/>
            <person name="Kim S."/>
            <person name="Wafula E.K."/>
            <person name="Tanskanen J."/>
            <person name="Kim Y.M."/>
            <person name="Honaas L."/>
            <person name="Yang Z."/>
            <person name="Spallek T."/>
            <person name="Conn C.E."/>
            <person name="Ichihashi Y."/>
            <person name="Cheong K."/>
            <person name="Cui S."/>
            <person name="Der J.P."/>
            <person name="Gundlach H."/>
            <person name="Jiao Y."/>
            <person name="Hori C."/>
            <person name="Ishida J.K."/>
            <person name="Kasahara H."/>
            <person name="Kiba T."/>
            <person name="Kim M.S."/>
            <person name="Koo N."/>
            <person name="Laohavisit A."/>
            <person name="Lee Y.H."/>
            <person name="Lumba S."/>
            <person name="McCourt P."/>
            <person name="Mortimer J.C."/>
            <person name="Mutuku J.M."/>
            <person name="Nomura T."/>
            <person name="Sasaki-Sekimoto Y."/>
            <person name="Seto Y."/>
            <person name="Wang Y."/>
            <person name="Wakatake T."/>
            <person name="Sakakibara H."/>
            <person name="Demura T."/>
            <person name="Yamaguchi S."/>
            <person name="Yoneyama K."/>
            <person name="Manabe R.I."/>
            <person name="Nelson D.C."/>
            <person name="Schulman A.H."/>
            <person name="Timko M.P."/>
            <person name="dePamphilis C.W."/>
            <person name="Choi D."/>
            <person name="Shirasu K."/>
        </authorList>
    </citation>
    <scope>NUCLEOTIDE SEQUENCE [LARGE SCALE GENOMIC DNA]</scope>
    <source>
        <strain evidence="7">cv. UVA1</strain>
    </source>
</reference>
<evidence type="ECO:0000256" key="3">
    <source>
        <dbReference type="ARBA" id="ARBA00047676"/>
    </source>
</evidence>
<dbReference type="PANTHER" id="PTHR10472">
    <property type="entry name" value="D-TYROSYL-TRNA TYR DEACYLASE"/>
    <property type="match status" value="1"/>
</dbReference>
<comment type="similarity">
    <text evidence="1">Belongs to the DTD family.</text>
</comment>
<dbReference type="Gene3D" id="3.50.80.10">
    <property type="entry name" value="D-tyrosyl-tRNA(Tyr) deacylase"/>
    <property type="match status" value="1"/>
</dbReference>
<dbReference type="GO" id="GO:0005737">
    <property type="term" value="C:cytoplasm"/>
    <property type="evidence" value="ECO:0007669"/>
    <property type="project" value="InterPro"/>
</dbReference>
<evidence type="ECO:0000313" key="7">
    <source>
        <dbReference type="Proteomes" id="UP000325081"/>
    </source>
</evidence>
<dbReference type="PANTHER" id="PTHR10472:SF5">
    <property type="entry name" value="D-AMINOACYL-TRNA DEACYLASE 1"/>
    <property type="match status" value="1"/>
</dbReference>
<dbReference type="Pfam" id="PF02580">
    <property type="entry name" value="Tyr_Deacylase"/>
    <property type="match status" value="1"/>
</dbReference>
<dbReference type="EC" id="3.1.1.96" evidence="2"/>
<comment type="catalytic activity">
    <reaction evidence="3">
        <text>glycyl-tRNA(Ala) + H2O = tRNA(Ala) + glycine + H(+)</text>
        <dbReference type="Rhea" id="RHEA:53744"/>
        <dbReference type="Rhea" id="RHEA-COMP:9657"/>
        <dbReference type="Rhea" id="RHEA-COMP:13640"/>
        <dbReference type="ChEBI" id="CHEBI:15377"/>
        <dbReference type="ChEBI" id="CHEBI:15378"/>
        <dbReference type="ChEBI" id="CHEBI:57305"/>
        <dbReference type="ChEBI" id="CHEBI:78442"/>
        <dbReference type="ChEBI" id="CHEBI:78522"/>
        <dbReference type="EC" id="3.1.1.96"/>
    </reaction>
</comment>
<gene>
    <name evidence="6" type="ORF">STAS_18333</name>
</gene>
<evidence type="ECO:0000313" key="6">
    <source>
        <dbReference type="EMBL" id="GER41613.1"/>
    </source>
</evidence>
<name>A0A5A7Q8K8_STRAF</name>
<dbReference type="SUPFAM" id="SSF69500">
    <property type="entry name" value="DTD-like"/>
    <property type="match status" value="1"/>
</dbReference>
<dbReference type="GO" id="GO:0051500">
    <property type="term" value="F:D-tyrosyl-tRNA(Tyr) deacylase activity"/>
    <property type="evidence" value="ECO:0007669"/>
    <property type="project" value="TreeGrafter"/>
</dbReference>
<feature type="non-terminal residue" evidence="6">
    <location>
        <position position="145"/>
    </location>
</feature>
<keyword evidence="7" id="KW-1185">Reference proteome</keyword>
<comment type="caution">
    <text evidence="6">The sequence shown here is derived from an EMBL/GenBank/DDBJ whole genome shotgun (WGS) entry which is preliminary data.</text>
</comment>
<dbReference type="OrthoDB" id="275783at2759"/>
<dbReference type="InterPro" id="IPR023509">
    <property type="entry name" value="DTD-like_sf"/>
</dbReference>
<organism evidence="6 7">
    <name type="scientific">Striga asiatica</name>
    <name type="common">Asiatic witchweed</name>
    <name type="synonym">Buchnera asiatica</name>
    <dbReference type="NCBI Taxonomy" id="4170"/>
    <lineage>
        <taxon>Eukaryota</taxon>
        <taxon>Viridiplantae</taxon>
        <taxon>Streptophyta</taxon>
        <taxon>Embryophyta</taxon>
        <taxon>Tracheophyta</taxon>
        <taxon>Spermatophyta</taxon>
        <taxon>Magnoliopsida</taxon>
        <taxon>eudicotyledons</taxon>
        <taxon>Gunneridae</taxon>
        <taxon>Pentapetalae</taxon>
        <taxon>asterids</taxon>
        <taxon>lamiids</taxon>
        <taxon>Lamiales</taxon>
        <taxon>Orobanchaceae</taxon>
        <taxon>Buchnereae</taxon>
        <taxon>Striga</taxon>
    </lineage>
</organism>
<evidence type="ECO:0000256" key="2">
    <source>
        <dbReference type="ARBA" id="ARBA00013056"/>
    </source>
</evidence>
<dbReference type="InterPro" id="IPR003732">
    <property type="entry name" value="Daa-tRNA_deacyls_DTD"/>
</dbReference>
<dbReference type="EMBL" id="BKCP01006172">
    <property type="protein sequence ID" value="GER41613.1"/>
    <property type="molecule type" value="Genomic_DNA"/>
</dbReference>
<sequence length="145" mass="16624">MSSLGFGIAHCRRRTTFHHRKHPQISPRRSASVRPKRTDQVSLGRRRKQTIQAMRAVVQRVASASVEVVQRNYEVLLVSQFTLFGILKGNKPDFQVAMPPDVAKPFYASVVEKFQKAYRVDATKGMCVCVRRERGRENFLKPIAR</sequence>